<name>A0ABV2EGA2_9CAUL</name>
<keyword evidence="2" id="KW-0479">Metal-binding</keyword>
<dbReference type="PANTHER" id="PTHR46696">
    <property type="entry name" value="P450, PUTATIVE (EUROFUNG)-RELATED"/>
    <property type="match status" value="1"/>
</dbReference>
<reference evidence="3 4" key="1">
    <citation type="submission" date="2024-06" db="EMBL/GenBank/DDBJ databases">
        <title>Genomic Encyclopedia of Type Strains, Phase IV (KMG-IV): sequencing the most valuable type-strain genomes for metagenomic binning, comparative biology and taxonomic classification.</title>
        <authorList>
            <person name="Goeker M."/>
        </authorList>
    </citation>
    <scope>NUCLEOTIDE SEQUENCE [LARGE SCALE GENOMIC DNA]</scope>
    <source>
        <strain evidence="3 4">DSM 17809</strain>
    </source>
</reference>
<dbReference type="PROSITE" id="PS00086">
    <property type="entry name" value="CYTOCHROME_P450"/>
    <property type="match status" value="1"/>
</dbReference>
<evidence type="ECO:0000313" key="3">
    <source>
        <dbReference type="EMBL" id="MET3526068.1"/>
    </source>
</evidence>
<keyword evidence="2" id="KW-0560">Oxidoreductase</keyword>
<dbReference type="Gene3D" id="1.10.630.10">
    <property type="entry name" value="Cytochrome P450"/>
    <property type="match status" value="1"/>
</dbReference>
<evidence type="ECO:0000256" key="2">
    <source>
        <dbReference type="RuleBase" id="RU000461"/>
    </source>
</evidence>
<protein>
    <submittedName>
        <fullName evidence="3">Cytochrome P450</fullName>
    </submittedName>
</protein>
<dbReference type="Pfam" id="PF00067">
    <property type="entry name" value="p450"/>
    <property type="match status" value="1"/>
</dbReference>
<evidence type="ECO:0000313" key="4">
    <source>
        <dbReference type="Proteomes" id="UP001549110"/>
    </source>
</evidence>
<dbReference type="EMBL" id="JBEPLU010000001">
    <property type="protein sequence ID" value="MET3526068.1"/>
    <property type="molecule type" value="Genomic_DNA"/>
</dbReference>
<dbReference type="PANTHER" id="PTHR46696:SF1">
    <property type="entry name" value="CYTOCHROME P450 YJIB-RELATED"/>
    <property type="match status" value="1"/>
</dbReference>
<keyword evidence="2" id="KW-0503">Monooxygenase</keyword>
<dbReference type="InterPro" id="IPR036396">
    <property type="entry name" value="Cyt_P450_sf"/>
</dbReference>
<evidence type="ECO:0000256" key="1">
    <source>
        <dbReference type="ARBA" id="ARBA00010617"/>
    </source>
</evidence>
<proteinExistence type="inferred from homology"/>
<keyword evidence="2" id="KW-0408">Iron</keyword>
<dbReference type="RefSeq" id="WP_331932513.1">
    <property type="nucleotide sequence ID" value="NZ_JBEPLU010000001.1"/>
</dbReference>
<sequence>MATKHADILEISRQNALFHNGDRSTVITTKAADTAVRQLMGGSPHLVRSLVQMDAPDHPKYRALTQAWFMPANIKGLEDRIRGIARRAVDKMAATGGVCDFVREVALGYPLHVIMEILGVPEEDEPRMLTLTQELFGAADPELGRKSGQLEQRDMSKMLSEGVIADFYAYFARLSADRRANPKDDVASVIANSQIDGQPISELEAMSYYMIVATAGHDTTSSSTAGAIWGLAQNPGELAKVKADPSLIPGLVDESIRWITPVKTFMRTATEDTQFAGRQLAKGDWMMLCYASGNRDEEVFDDPAAFKVERKPNKHLAFGYGAHVCLGQHLAKMEMRILWEELLPRLDSVELAGEPKQSLATFVNGPKTLPIRFAMH</sequence>
<keyword evidence="2" id="KW-0349">Heme</keyword>
<keyword evidence="4" id="KW-1185">Reference proteome</keyword>
<dbReference type="InterPro" id="IPR017972">
    <property type="entry name" value="Cyt_P450_CS"/>
</dbReference>
<dbReference type="Proteomes" id="UP001549110">
    <property type="component" value="Unassembled WGS sequence"/>
</dbReference>
<dbReference type="SUPFAM" id="SSF48264">
    <property type="entry name" value="Cytochrome P450"/>
    <property type="match status" value="1"/>
</dbReference>
<accession>A0ABV2EGA2</accession>
<dbReference type="PRINTS" id="PR00385">
    <property type="entry name" value="P450"/>
</dbReference>
<dbReference type="CDD" id="cd11033">
    <property type="entry name" value="CYP142-like"/>
    <property type="match status" value="1"/>
</dbReference>
<organism evidence="3 4">
    <name type="scientific">Phenylobacterium koreense</name>
    <dbReference type="NCBI Taxonomy" id="266125"/>
    <lineage>
        <taxon>Bacteria</taxon>
        <taxon>Pseudomonadati</taxon>
        <taxon>Pseudomonadota</taxon>
        <taxon>Alphaproteobacteria</taxon>
        <taxon>Caulobacterales</taxon>
        <taxon>Caulobacteraceae</taxon>
        <taxon>Phenylobacterium</taxon>
    </lineage>
</organism>
<dbReference type="InterPro" id="IPR002397">
    <property type="entry name" value="Cyt_P450_B"/>
</dbReference>
<gene>
    <name evidence="3" type="ORF">ABID41_001163</name>
</gene>
<dbReference type="PRINTS" id="PR00359">
    <property type="entry name" value="BP450"/>
</dbReference>
<dbReference type="InterPro" id="IPR001128">
    <property type="entry name" value="Cyt_P450"/>
</dbReference>
<comment type="caution">
    <text evidence="3">The sequence shown here is derived from an EMBL/GenBank/DDBJ whole genome shotgun (WGS) entry which is preliminary data.</text>
</comment>
<comment type="similarity">
    <text evidence="1 2">Belongs to the cytochrome P450 family.</text>
</comment>